<sequence>MPQKSEYCMQNVTLIVCHLTDIHSNYTKSPDQNLWSNLPDCQISIIVIFFLWNYMKQLVYAAPVENTEPLNFEDATATTRNNRPILERVKDAFNRGVECCINSNG</sequence>
<dbReference type="EMBL" id="QDEB01127309">
    <property type="protein sequence ID" value="RZB39574.1"/>
    <property type="molecule type" value="Genomic_DNA"/>
</dbReference>
<evidence type="ECO:0000313" key="2">
    <source>
        <dbReference type="Proteomes" id="UP000292052"/>
    </source>
</evidence>
<gene>
    <name evidence="1" type="ORF">BDFB_004868</name>
</gene>
<evidence type="ECO:0000313" key="1">
    <source>
        <dbReference type="EMBL" id="RZB39574.1"/>
    </source>
</evidence>
<name>A0A482V8P6_ASBVE</name>
<proteinExistence type="predicted"/>
<accession>A0A482V8P6</accession>
<dbReference type="AlphaFoldDB" id="A0A482V8P6"/>
<reference evidence="1 2" key="1">
    <citation type="submission" date="2017-03" db="EMBL/GenBank/DDBJ databases">
        <title>Genome of the blue death feigning beetle - Asbolus verrucosus.</title>
        <authorList>
            <person name="Rider S.D."/>
        </authorList>
    </citation>
    <scope>NUCLEOTIDE SEQUENCE [LARGE SCALE GENOMIC DNA]</scope>
    <source>
        <strain evidence="1">Butters</strain>
        <tissue evidence="1">Head and leg muscle</tissue>
    </source>
</reference>
<dbReference type="OrthoDB" id="6766291at2759"/>
<protein>
    <submittedName>
        <fullName evidence="1">Uncharacterized protein</fullName>
    </submittedName>
</protein>
<keyword evidence="2" id="KW-1185">Reference proteome</keyword>
<feature type="non-terminal residue" evidence="1">
    <location>
        <position position="105"/>
    </location>
</feature>
<comment type="caution">
    <text evidence="1">The sequence shown here is derived from an EMBL/GenBank/DDBJ whole genome shotgun (WGS) entry which is preliminary data.</text>
</comment>
<dbReference type="Proteomes" id="UP000292052">
    <property type="component" value="Unassembled WGS sequence"/>
</dbReference>
<organism evidence="1 2">
    <name type="scientific">Asbolus verrucosus</name>
    <name type="common">Desert ironclad beetle</name>
    <dbReference type="NCBI Taxonomy" id="1661398"/>
    <lineage>
        <taxon>Eukaryota</taxon>
        <taxon>Metazoa</taxon>
        <taxon>Ecdysozoa</taxon>
        <taxon>Arthropoda</taxon>
        <taxon>Hexapoda</taxon>
        <taxon>Insecta</taxon>
        <taxon>Pterygota</taxon>
        <taxon>Neoptera</taxon>
        <taxon>Endopterygota</taxon>
        <taxon>Coleoptera</taxon>
        <taxon>Polyphaga</taxon>
        <taxon>Cucujiformia</taxon>
        <taxon>Tenebrionidae</taxon>
        <taxon>Pimeliinae</taxon>
        <taxon>Asbolus</taxon>
    </lineage>
</organism>